<dbReference type="GO" id="GO:0008168">
    <property type="term" value="F:methyltransferase activity"/>
    <property type="evidence" value="ECO:0007669"/>
    <property type="project" value="UniProtKB-KW"/>
</dbReference>
<keyword evidence="2" id="KW-0489">Methyltransferase</keyword>
<dbReference type="InterPro" id="IPR052514">
    <property type="entry name" value="SAM-dependent_MTase"/>
</dbReference>
<accession>A0ABU0J6S0</accession>
<dbReference type="SUPFAM" id="SSF53335">
    <property type="entry name" value="S-adenosyl-L-methionine-dependent methyltransferases"/>
    <property type="match status" value="1"/>
</dbReference>
<name>A0ABU0J6S0_9HYPH</name>
<organism evidence="2 3">
    <name type="scientific">Labrys wisconsinensis</name>
    <dbReference type="NCBI Taxonomy" id="425677"/>
    <lineage>
        <taxon>Bacteria</taxon>
        <taxon>Pseudomonadati</taxon>
        <taxon>Pseudomonadota</taxon>
        <taxon>Alphaproteobacteria</taxon>
        <taxon>Hyphomicrobiales</taxon>
        <taxon>Xanthobacteraceae</taxon>
        <taxon>Labrys</taxon>
    </lineage>
</organism>
<dbReference type="PANTHER" id="PTHR34203:SF15">
    <property type="entry name" value="SLL1173 PROTEIN"/>
    <property type="match status" value="1"/>
</dbReference>
<reference evidence="2 3" key="1">
    <citation type="submission" date="2023-07" db="EMBL/GenBank/DDBJ databases">
        <title>Genomic Encyclopedia of Type Strains, Phase IV (KMG-IV): sequencing the most valuable type-strain genomes for metagenomic binning, comparative biology and taxonomic classification.</title>
        <authorList>
            <person name="Goeker M."/>
        </authorList>
    </citation>
    <scope>NUCLEOTIDE SEQUENCE [LARGE SCALE GENOMIC DNA]</scope>
    <source>
        <strain evidence="2 3">DSM 19619</strain>
    </source>
</reference>
<keyword evidence="2" id="KW-0808">Transferase</keyword>
<dbReference type="EMBL" id="JAUSVX010000005">
    <property type="protein sequence ID" value="MDQ0469953.1"/>
    <property type="molecule type" value="Genomic_DNA"/>
</dbReference>
<dbReference type="NCBIfam" id="TIGR01444">
    <property type="entry name" value="fkbM_fam"/>
    <property type="match status" value="1"/>
</dbReference>
<feature type="domain" description="Methyltransferase FkbM" evidence="1">
    <location>
        <begin position="123"/>
        <end position="266"/>
    </location>
</feature>
<evidence type="ECO:0000313" key="3">
    <source>
        <dbReference type="Proteomes" id="UP001242480"/>
    </source>
</evidence>
<dbReference type="RefSeq" id="WP_307273242.1">
    <property type="nucleotide sequence ID" value="NZ_JAUSVX010000005.1"/>
</dbReference>
<sequence length="321" mass="35471">MKTMTQTDDVEVVAEGLHVTLADLQAGLGSDVITEEVLDHLKAGHPGASVVLRNARVAWDRANRTRVWGGIQGKWVLLEHSEGFKMWIKLGDSVSSAIIRGVYDRATTNIVREHLRPGGNFIDIGANVGWFSFVSAHYYNNAKGGHVYTFEPQKNIFEHIVRSIASNGYDKIISAHRMALGDRNGEIQMIDAGLNSGGSSIVRSEITRPDFETVPIRRFDEVAPKVERVDLIKIDIEGAEPLFLQGAREFISRHRPPIISEVSVRKLRLVSGSDAASYIRSVAEFGYVPLKVAGNGRLVELDSGDLVDDRTVINVYFKPVP</sequence>
<dbReference type="Proteomes" id="UP001242480">
    <property type="component" value="Unassembled WGS sequence"/>
</dbReference>
<keyword evidence="3" id="KW-1185">Reference proteome</keyword>
<dbReference type="InterPro" id="IPR029063">
    <property type="entry name" value="SAM-dependent_MTases_sf"/>
</dbReference>
<evidence type="ECO:0000259" key="1">
    <source>
        <dbReference type="Pfam" id="PF05050"/>
    </source>
</evidence>
<dbReference type="InterPro" id="IPR006342">
    <property type="entry name" value="FkbM_mtfrase"/>
</dbReference>
<dbReference type="Gene3D" id="3.40.50.150">
    <property type="entry name" value="Vaccinia Virus protein VP39"/>
    <property type="match status" value="1"/>
</dbReference>
<dbReference type="Pfam" id="PF05050">
    <property type="entry name" value="Methyltransf_21"/>
    <property type="match status" value="1"/>
</dbReference>
<proteinExistence type="predicted"/>
<dbReference type="GO" id="GO:0032259">
    <property type="term" value="P:methylation"/>
    <property type="evidence" value="ECO:0007669"/>
    <property type="project" value="UniProtKB-KW"/>
</dbReference>
<evidence type="ECO:0000313" key="2">
    <source>
        <dbReference type="EMBL" id="MDQ0469953.1"/>
    </source>
</evidence>
<dbReference type="PANTHER" id="PTHR34203">
    <property type="entry name" value="METHYLTRANSFERASE, FKBM FAMILY PROTEIN"/>
    <property type="match status" value="1"/>
</dbReference>
<protein>
    <submittedName>
        <fullName evidence="2">FkbM family methyltransferase</fullName>
    </submittedName>
</protein>
<comment type="caution">
    <text evidence="2">The sequence shown here is derived from an EMBL/GenBank/DDBJ whole genome shotgun (WGS) entry which is preliminary data.</text>
</comment>
<gene>
    <name evidence="2" type="ORF">QO011_002969</name>
</gene>